<evidence type="ECO:0000313" key="8">
    <source>
        <dbReference type="Proteomes" id="UP001314263"/>
    </source>
</evidence>
<dbReference type="SUPFAM" id="SSF46561">
    <property type="entry name" value="Ribosomal protein L29 (L29p)"/>
    <property type="match status" value="1"/>
</dbReference>
<dbReference type="Gene3D" id="6.10.330.20">
    <property type="match status" value="1"/>
</dbReference>
<evidence type="ECO:0000256" key="6">
    <source>
        <dbReference type="ARBA" id="ARBA00035289"/>
    </source>
</evidence>
<dbReference type="Pfam" id="PF06984">
    <property type="entry name" value="MRP-L47"/>
    <property type="match status" value="1"/>
</dbReference>
<evidence type="ECO:0000256" key="5">
    <source>
        <dbReference type="ARBA" id="ARBA00023274"/>
    </source>
</evidence>
<protein>
    <recommendedName>
        <fullName evidence="6">Large ribosomal subunit protein uL29m</fullName>
    </recommendedName>
</protein>
<dbReference type="InterPro" id="IPR010729">
    <property type="entry name" value="Ribosomal_uL29_mit"/>
</dbReference>
<reference evidence="7 8" key="1">
    <citation type="submission" date="2023-10" db="EMBL/GenBank/DDBJ databases">
        <authorList>
            <person name="Maclean D."/>
            <person name="Macfadyen A."/>
        </authorList>
    </citation>
    <scope>NUCLEOTIDE SEQUENCE [LARGE SCALE GENOMIC DNA]</scope>
</reference>
<dbReference type="Proteomes" id="UP001314263">
    <property type="component" value="Unassembled WGS sequence"/>
</dbReference>
<dbReference type="GO" id="GO:0032543">
    <property type="term" value="P:mitochondrial translation"/>
    <property type="evidence" value="ECO:0007669"/>
    <property type="project" value="TreeGrafter"/>
</dbReference>
<keyword evidence="5" id="KW-0687">Ribonucleoprotein</keyword>
<dbReference type="GO" id="GO:0005762">
    <property type="term" value="C:mitochondrial large ribosomal subunit"/>
    <property type="evidence" value="ECO:0007669"/>
    <property type="project" value="TreeGrafter"/>
</dbReference>
<organism evidence="7 8">
    <name type="scientific">Coccomyxa viridis</name>
    <dbReference type="NCBI Taxonomy" id="1274662"/>
    <lineage>
        <taxon>Eukaryota</taxon>
        <taxon>Viridiplantae</taxon>
        <taxon>Chlorophyta</taxon>
        <taxon>core chlorophytes</taxon>
        <taxon>Trebouxiophyceae</taxon>
        <taxon>Trebouxiophyceae incertae sedis</taxon>
        <taxon>Coccomyxaceae</taxon>
        <taxon>Coccomyxa</taxon>
    </lineage>
</organism>
<dbReference type="PANTHER" id="PTHR21183:SF18">
    <property type="entry name" value="LARGE RIBOSOMAL SUBUNIT PROTEIN UL29M"/>
    <property type="match status" value="1"/>
</dbReference>
<comment type="similarity">
    <text evidence="2">Belongs to the universal ribosomal protein uL29 family.</text>
</comment>
<dbReference type="EMBL" id="CAUYUE010000008">
    <property type="protein sequence ID" value="CAK0783130.1"/>
    <property type="molecule type" value="Genomic_DNA"/>
</dbReference>
<comment type="subcellular location">
    <subcellularLocation>
        <location evidence="1">Mitochondrion</location>
    </subcellularLocation>
</comment>
<keyword evidence="3" id="KW-0689">Ribosomal protein</keyword>
<keyword evidence="8" id="KW-1185">Reference proteome</keyword>
<evidence type="ECO:0000256" key="3">
    <source>
        <dbReference type="ARBA" id="ARBA00022980"/>
    </source>
</evidence>
<evidence type="ECO:0000256" key="1">
    <source>
        <dbReference type="ARBA" id="ARBA00004173"/>
    </source>
</evidence>
<keyword evidence="4" id="KW-0496">Mitochondrion</keyword>
<dbReference type="InterPro" id="IPR038340">
    <property type="entry name" value="MRP-L47_sf"/>
</dbReference>
<gene>
    <name evidence="7" type="ORF">CVIRNUC_006326</name>
</gene>
<proteinExistence type="inferred from homology"/>
<comment type="caution">
    <text evidence="7">The sequence shown here is derived from an EMBL/GenBank/DDBJ whole genome shotgun (WGS) entry which is preliminary data.</text>
</comment>
<dbReference type="InterPro" id="IPR036049">
    <property type="entry name" value="Ribosomal_uL29_sf"/>
</dbReference>
<dbReference type="AlphaFoldDB" id="A0AAV1I9E2"/>
<evidence type="ECO:0000256" key="2">
    <source>
        <dbReference type="ARBA" id="ARBA00009254"/>
    </source>
</evidence>
<accession>A0AAV1I9E2</accession>
<evidence type="ECO:0000256" key="4">
    <source>
        <dbReference type="ARBA" id="ARBA00023128"/>
    </source>
</evidence>
<sequence length="135" mass="15686">MSIVRSLRAYLGPRLLTPLRAFTTAPRASGLEEFLEQPVKEGEKVTSGRSWTAEDLRKKSWDDLHKLWYVLLKERNLLLSERDRYRAAGQIVPNGRRITKVRKSMCRIKYVLFERARAESDPIRSVALKQFVKGL</sequence>
<dbReference type="GO" id="GO:0003735">
    <property type="term" value="F:structural constituent of ribosome"/>
    <property type="evidence" value="ECO:0007669"/>
    <property type="project" value="InterPro"/>
</dbReference>
<name>A0AAV1I9E2_9CHLO</name>
<evidence type="ECO:0000313" key="7">
    <source>
        <dbReference type="EMBL" id="CAK0783130.1"/>
    </source>
</evidence>
<dbReference type="PANTHER" id="PTHR21183">
    <property type="entry name" value="RIBOSOMAL PROTEIN L47, MITOCHONDRIAL-RELATED"/>
    <property type="match status" value="1"/>
</dbReference>